<name>A0A3L6L3P0_9TRYP</name>
<proteinExistence type="predicted"/>
<comment type="caution">
    <text evidence="2">The sequence shown here is derived from an EMBL/GenBank/DDBJ whole genome shotgun (WGS) entry which is preliminary data.</text>
</comment>
<organism evidence="2">
    <name type="scientific">Trypanosoma brucei equiperdum</name>
    <dbReference type="NCBI Taxonomy" id="630700"/>
    <lineage>
        <taxon>Eukaryota</taxon>
        <taxon>Discoba</taxon>
        <taxon>Euglenozoa</taxon>
        <taxon>Kinetoplastea</taxon>
        <taxon>Metakinetoplastina</taxon>
        <taxon>Trypanosomatida</taxon>
        <taxon>Trypanosomatidae</taxon>
        <taxon>Trypanosoma</taxon>
    </lineage>
</organism>
<gene>
    <name evidence="2" type="ORF">DPX39_080005400</name>
</gene>
<dbReference type="AlphaFoldDB" id="A0A3L6L3P0"/>
<protein>
    <submittedName>
        <fullName evidence="2">Uncharacterized protein</fullName>
    </submittedName>
</protein>
<keyword evidence="1" id="KW-0812">Transmembrane</keyword>
<evidence type="ECO:0000256" key="1">
    <source>
        <dbReference type="SAM" id="Phobius"/>
    </source>
</evidence>
<accession>A0A3L6L3P0</accession>
<dbReference type="Proteomes" id="UP000266743">
    <property type="component" value="Chromosome 8"/>
</dbReference>
<keyword evidence="1" id="KW-1133">Transmembrane helix</keyword>
<evidence type="ECO:0000313" key="2">
    <source>
        <dbReference type="EMBL" id="RHW70785.1"/>
    </source>
</evidence>
<feature type="transmembrane region" description="Helical" evidence="1">
    <location>
        <begin position="6"/>
        <end position="26"/>
    </location>
</feature>
<dbReference type="EMBL" id="QSBY01000008">
    <property type="protein sequence ID" value="RHW70785.1"/>
    <property type="molecule type" value="Genomic_DNA"/>
</dbReference>
<keyword evidence="1" id="KW-0472">Membrane</keyword>
<reference evidence="2" key="1">
    <citation type="submission" date="2018-09" db="EMBL/GenBank/DDBJ databases">
        <title>whole genome sequence of T. equiperdum IVM-t1 strain.</title>
        <authorList>
            <person name="Suganuma K."/>
        </authorList>
    </citation>
    <scope>NUCLEOTIDE SEQUENCE [LARGE SCALE GENOMIC DNA]</scope>
    <source>
        <strain evidence="2">IVM-t1</strain>
    </source>
</reference>
<sequence length="355" mass="40088">MSSHSSLGVAVVTGGVSLAGALVWGARWGKLRSRRADLDRQYADSLAETSALDEARLAGAEVLRQKRKESVLLHEAMDSIWKDRFERYKQTNKETHSYLRALPEALGVLKGVTNHYQYMAREMRKFIGFDVACSKVHNFALLLNHGEKVGIQRVSETIRQLLVAEPLVRVVCDSLLDEATNFSCPTSISESSDSFVFCMEGLDRAVDAAAARYIELQKPSMGESPPNVFCRVLRKITTALEANMLSRCDIIMKEERQALRNHLLRDRRQLHTMHDLVGAMRYVEELSRHFQDSAKNPASVNMSVLSDPEVLLAREQLLLWRRAAAIFLVRQQAKEALNSYHLLLAETLTKTRHPS</sequence>